<dbReference type="GO" id="GO:0005789">
    <property type="term" value="C:endoplasmic reticulum membrane"/>
    <property type="evidence" value="ECO:0007669"/>
    <property type="project" value="UniProtKB-SubCell"/>
</dbReference>
<comment type="caution">
    <text evidence="6">The sequence shown here is derived from an EMBL/GenBank/DDBJ whole genome shotgun (WGS) entry which is preliminary data.</text>
</comment>
<accession>A0A2N3N502</accession>
<dbReference type="Proteomes" id="UP000233524">
    <property type="component" value="Unassembled WGS sequence"/>
</dbReference>
<dbReference type="SUPFAM" id="SSF53474">
    <property type="entry name" value="alpha/beta-Hydrolases"/>
    <property type="match status" value="1"/>
</dbReference>
<dbReference type="VEuPathDB" id="FungiDB:jhhlp_006109"/>
<dbReference type="STRING" id="41688.A0A2N3N502"/>
<comment type="similarity">
    <text evidence="3">Belongs to the GPI inositol-deacylase family.</text>
</comment>
<dbReference type="AlphaFoldDB" id="A0A2N3N502"/>
<evidence type="ECO:0000256" key="4">
    <source>
        <dbReference type="SAM" id="MobiDB-lite"/>
    </source>
</evidence>
<evidence type="ECO:0000259" key="5">
    <source>
        <dbReference type="Pfam" id="PF07819"/>
    </source>
</evidence>
<evidence type="ECO:0000256" key="3">
    <source>
        <dbReference type="RuleBase" id="RU365011"/>
    </source>
</evidence>
<keyword evidence="3" id="KW-0813">Transport</keyword>
<evidence type="ECO:0000313" key="7">
    <source>
        <dbReference type="Proteomes" id="UP000233524"/>
    </source>
</evidence>
<reference evidence="6 7" key="1">
    <citation type="journal article" date="2017" name="G3 (Bethesda)">
        <title>First Draft Genome Sequence of the Pathogenic Fungus Lomentospora prolificans (Formerly Scedosporium prolificans).</title>
        <authorList>
            <person name="Luo R."/>
            <person name="Zimin A."/>
            <person name="Workman R."/>
            <person name="Fan Y."/>
            <person name="Pertea G."/>
            <person name="Grossman N."/>
            <person name="Wear M.P."/>
            <person name="Jia B."/>
            <person name="Miller H."/>
            <person name="Casadevall A."/>
            <person name="Timp W."/>
            <person name="Zhang S.X."/>
            <person name="Salzberg S.L."/>
        </authorList>
    </citation>
    <scope>NUCLEOTIDE SEQUENCE [LARGE SCALE GENOMIC DNA]</scope>
    <source>
        <strain evidence="6 7">JHH-5317</strain>
    </source>
</reference>
<protein>
    <recommendedName>
        <fullName evidence="2 3">GPI inositol-deacylase</fullName>
        <ecNumber evidence="3">3.1.-.-</ecNumber>
    </recommendedName>
</protein>
<organism evidence="6 7">
    <name type="scientific">Lomentospora prolificans</name>
    <dbReference type="NCBI Taxonomy" id="41688"/>
    <lineage>
        <taxon>Eukaryota</taxon>
        <taxon>Fungi</taxon>
        <taxon>Dikarya</taxon>
        <taxon>Ascomycota</taxon>
        <taxon>Pezizomycotina</taxon>
        <taxon>Sordariomycetes</taxon>
        <taxon>Hypocreomycetidae</taxon>
        <taxon>Microascales</taxon>
        <taxon>Microascaceae</taxon>
        <taxon>Lomentospora</taxon>
    </lineage>
</organism>
<dbReference type="Gene3D" id="3.40.50.1820">
    <property type="entry name" value="alpha/beta hydrolase"/>
    <property type="match status" value="1"/>
</dbReference>
<evidence type="ECO:0000256" key="2">
    <source>
        <dbReference type="ARBA" id="ARBA00015856"/>
    </source>
</evidence>
<dbReference type="Pfam" id="PF07819">
    <property type="entry name" value="PGAP1"/>
    <property type="match status" value="1"/>
</dbReference>
<feature type="domain" description="GPI inositol-deacylase PGAP1-like alpha/beta" evidence="5">
    <location>
        <begin position="97"/>
        <end position="146"/>
    </location>
</feature>
<dbReference type="EC" id="3.1.-.-" evidence="3"/>
<name>A0A2N3N502_9PEZI</name>
<sequence length="293" mass="32784">MSLCLCPLTGPCILAKLASTSPRLTLLSRYSRRQPPTHPNHVHERSVRRFTSPSRQRQNRDPQDLGREILDEFSELKKVYVHHTQQAHSLPSPPSLSPNTPVNIVAHSMGGLDARYMLSRLKPADVQVASLVTISTPHRGSIVADRFLDGFGGERGLERAARLLGRVGLEMTGVEQLTRRYMAEEFNPIMEDVPGVKYFSYGAAMEPPGFMNPFRTSYTLLEQEEGPNDGLVSVESSRWGTYEGTLMGVTHLDLINWSNNIAWTVKGWMGMERRFNAIAFYLGIADMLAKEGL</sequence>
<comment type="subcellular location">
    <subcellularLocation>
        <location evidence="3">Endoplasmic reticulum membrane</location>
    </subcellularLocation>
</comment>
<evidence type="ECO:0000256" key="1">
    <source>
        <dbReference type="ARBA" id="ARBA00003496"/>
    </source>
</evidence>
<keyword evidence="7" id="KW-1185">Reference proteome</keyword>
<keyword evidence="3" id="KW-0653">Protein transport</keyword>
<proteinExistence type="inferred from homology"/>
<dbReference type="InterPro" id="IPR012908">
    <property type="entry name" value="PGAP1-ab_dom-like"/>
</dbReference>
<dbReference type="EMBL" id="NLAX01000701">
    <property type="protein sequence ID" value="PKS07505.1"/>
    <property type="molecule type" value="Genomic_DNA"/>
</dbReference>
<keyword evidence="3" id="KW-0472">Membrane</keyword>
<evidence type="ECO:0000313" key="6">
    <source>
        <dbReference type="EMBL" id="PKS07505.1"/>
    </source>
</evidence>
<feature type="region of interest" description="Disordered" evidence="4">
    <location>
        <begin position="30"/>
        <end position="65"/>
    </location>
</feature>
<comment type="function">
    <text evidence="1 3">Involved in inositol deacylation of GPI-anchored proteins which plays important roles in the quality control and ER-associated degradation of GPI-anchored proteins.</text>
</comment>
<dbReference type="PANTHER" id="PTHR11440">
    <property type="entry name" value="LECITHIN-CHOLESTEROL ACYLTRANSFERASE-RELATED"/>
    <property type="match status" value="1"/>
</dbReference>
<dbReference type="GO" id="GO:0015031">
    <property type="term" value="P:protein transport"/>
    <property type="evidence" value="ECO:0007669"/>
    <property type="project" value="UniProtKB-KW"/>
</dbReference>
<dbReference type="GO" id="GO:0016788">
    <property type="term" value="F:hydrolase activity, acting on ester bonds"/>
    <property type="evidence" value="ECO:0007669"/>
    <property type="project" value="InterPro"/>
</dbReference>
<keyword evidence="3" id="KW-0256">Endoplasmic reticulum</keyword>
<dbReference type="InterPro" id="IPR029058">
    <property type="entry name" value="AB_hydrolase_fold"/>
</dbReference>
<dbReference type="InParanoid" id="A0A2N3N502"/>
<dbReference type="OrthoDB" id="5592486at2759"/>
<dbReference type="FunCoup" id="A0A2N3N502">
    <property type="interactions" value="42"/>
</dbReference>
<keyword evidence="3" id="KW-0378">Hydrolase</keyword>
<gene>
    <name evidence="6" type="ORF">jhhlp_006109</name>
</gene>